<sequence>MNFIKLSSYVNRLKYYIILDFEANCDKLIQPEPLEIIEFPTILIEKETLKQCSIFHEFVRPTVNTKLTSFCTQLTGIHPNKLKNEDEFPVVMQKFQKWYESNNLSVDNTVFITCGNWDLNIALKKQCQFLNMEIPNYFSKWINIKEEFCNLTHKWPSNGLEEMLLYFKLTHFGRKHSGIDDCRNILQLIVEMSKRNYILKESCNPPVFGLKIHESTILYSRADSAYLGRMQLGKCVSRNFGYVGCRANVINFVNRECSGKIECSFQVSNPKLLRLNMYLKDVSVYLDVRYHCVKVIKVAASYICNNLTLNLSKSMEYIQNWTFDTCSNQFPLKLSVIEYEKLHLIFYNFASESLSFTEGNEFRPTNSHYLQYNNNLNQRSKYCLDIIRYIYEPVVNKKCNFKSKVNQLSNNNDSKYIYKTHLIVYCKKVNNFQIYKCGDGEWMSADKGKLNCSQLHLSMNDNVFAMYNFMLIGIGIVIIIYIFAIIVCIVYIKRSKINRSTKNDASSNTMYDAYNTKPYFDHGETENCEIHNKNYTHNIPIQQKQTPITDIRESLYCPYHSHSRQSKTSMSIMTCQCTLSNLLKVS</sequence>
<dbReference type="InterPro" id="IPR047201">
    <property type="entry name" value="ERI-1_3'hExo-like"/>
</dbReference>
<dbReference type="InterPro" id="IPR051274">
    <property type="entry name" value="3-5_Exoribonuclease"/>
</dbReference>
<name>A0A177BBB0_9BILA</name>
<dbReference type="SMART" id="SM00479">
    <property type="entry name" value="EXOIII"/>
    <property type="match status" value="1"/>
</dbReference>
<keyword evidence="7" id="KW-1185">Reference proteome</keyword>
<dbReference type="PANTHER" id="PTHR23044">
    <property type="entry name" value="3'-5' EXONUCLEASE ERI1-RELATED"/>
    <property type="match status" value="1"/>
</dbReference>
<dbReference type="InterPro" id="IPR043159">
    <property type="entry name" value="Lectin_gal-bd_sf"/>
</dbReference>
<protein>
    <recommendedName>
        <fullName evidence="5">Exonuclease domain-containing protein</fullName>
    </recommendedName>
</protein>
<keyword evidence="2" id="KW-0378">Hydrolase</keyword>
<dbReference type="InterPro" id="IPR013520">
    <property type="entry name" value="Ribonucl_H"/>
</dbReference>
<evidence type="ECO:0000256" key="4">
    <source>
        <dbReference type="SAM" id="Phobius"/>
    </source>
</evidence>
<evidence type="ECO:0000313" key="6">
    <source>
        <dbReference type="EMBL" id="OAF71618.1"/>
    </source>
</evidence>
<feature type="transmembrane region" description="Helical" evidence="4">
    <location>
        <begin position="464"/>
        <end position="492"/>
    </location>
</feature>
<dbReference type="EMBL" id="LWCA01000037">
    <property type="protein sequence ID" value="OAF71618.1"/>
    <property type="molecule type" value="Genomic_DNA"/>
</dbReference>
<evidence type="ECO:0000256" key="1">
    <source>
        <dbReference type="ARBA" id="ARBA00022722"/>
    </source>
</evidence>
<dbReference type="Pfam" id="PF00929">
    <property type="entry name" value="RNase_T"/>
    <property type="match status" value="1"/>
</dbReference>
<dbReference type="OrthoDB" id="448399at2759"/>
<evidence type="ECO:0000259" key="5">
    <source>
        <dbReference type="SMART" id="SM00479"/>
    </source>
</evidence>
<dbReference type="Proteomes" id="UP000078046">
    <property type="component" value="Unassembled WGS sequence"/>
</dbReference>
<dbReference type="InterPro" id="IPR036397">
    <property type="entry name" value="RNaseH_sf"/>
</dbReference>
<dbReference type="CDD" id="cd06133">
    <property type="entry name" value="ERI-1_3'hExo_like"/>
    <property type="match status" value="1"/>
</dbReference>
<dbReference type="GO" id="GO:0000175">
    <property type="term" value="F:3'-5'-RNA exonuclease activity"/>
    <property type="evidence" value="ECO:0007669"/>
    <property type="project" value="InterPro"/>
</dbReference>
<proteinExistence type="predicted"/>
<keyword evidence="4" id="KW-1133">Transmembrane helix</keyword>
<feature type="domain" description="Exonuclease" evidence="5">
    <location>
        <begin position="15"/>
        <end position="198"/>
    </location>
</feature>
<dbReference type="CDD" id="cd22823">
    <property type="entry name" value="Gal_Rha_Lectin"/>
    <property type="match status" value="1"/>
</dbReference>
<comment type="caution">
    <text evidence="6">The sequence shown here is derived from an EMBL/GenBank/DDBJ whole genome shotgun (WGS) entry which is preliminary data.</text>
</comment>
<reference evidence="6 7" key="1">
    <citation type="submission" date="2016-04" db="EMBL/GenBank/DDBJ databases">
        <title>The genome of Intoshia linei affirms orthonectids as highly simplified spiralians.</title>
        <authorList>
            <person name="Mikhailov K.V."/>
            <person name="Slusarev G.S."/>
            <person name="Nikitin M.A."/>
            <person name="Logacheva M.D."/>
            <person name="Penin A."/>
            <person name="Aleoshin V."/>
            <person name="Panchin Y.V."/>
        </authorList>
    </citation>
    <scope>NUCLEOTIDE SEQUENCE [LARGE SCALE GENOMIC DNA]</scope>
    <source>
        <strain evidence="6">Intl2013</strain>
        <tissue evidence="6">Whole animal</tissue>
    </source>
</reference>
<organism evidence="6 7">
    <name type="scientific">Intoshia linei</name>
    <dbReference type="NCBI Taxonomy" id="1819745"/>
    <lineage>
        <taxon>Eukaryota</taxon>
        <taxon>Metazoa</taxon>
        <taxon>Spiralia</taxon>
        <taxon>Lophotrochozoa</taxon>
        <taxon>Mesozoa</taxon>
        <taxon>Orthonectida</taxon>
        <taxon>Rhopaluridae</taxon>
        <taxon>Intoshia</taxon>
    </lineage>
</organism>
<keyword evidence="3" id="KW-0269">Exonuclease</keyword>
<dbReference type="InterPro" id="IPR012337">
    <property type="entry name" value="RNaseH-like_sf"/>
</dbReference>
<evidence type="ECO:0000313" key="7">
    <source>
        <dbReference type="Proteomes" id="UP000078046"/>
    </source>
</evidence>
<dbReference type="SUPFAM" id="SSF53098">
    <property type="entry name" value="Ribonuclease H-like"/>
    <property type="match status" value="1"/>
</dbReference>
<dbReference type="Gene3D" id="2.60.120.740">
    <property type="match status" value="1"/>
</dbReference>
<dbReference type="PANTHER" id="PTHR23044:SF61">
    <property type="entry name" value="3'-5' EXORIBONUCLEASE 1-RELATED"/>
    <property type="match status" value="1"/>
</dbReference>
<dbReference type="AlphaFoldDB" id="A0A177BBB0"/>
<evidence type="ECO:0000256" key="3">
    <source>
        <dbReference type="ARBA" id="ARBA00022839"/>
    </source>
</evidence>
<dbReference type="GO" id="GO:0003676">
    <property type="term" value="F:nucleic acid binding"/>
    <property type="evidence" value="ECO:0007669"/>
    <property type="project" value="InterPro"/>
</dbReference>
<keyword evidence="4" id="KW-0812">Transmembrane</keyword>
<accession>A0A177BBB0</accession>
<gene>
    <name evidence="6" type="ORF">A3Q56_00592</name>
</gene>
<evidence type="ECO:0000256" key="2">
    <source>
        <dbReference type="ARBA" id="ARBA00022801"/>
    </source>
</evidence>
<keyword evidence="4" id="KW-0472">Membrane</keyword>
<keyword evidence="1" id="KW-0540">Nuclease</keyword>
<dbReference type="Gene3D" id="3.30.420.10">
    <property type="entry name" value="Ribonuclease H-like superfamily/Ribonuclease H"/>
    <property type="match status" value="1"/>
</dbReference>